<dbReference type="Pfam" id="PF01612">
    <property type="entry name" value="DNA_pol_A_exo1"/>
    <property type="match status" value="1"/>
</dbReference>
<dbReference type="InterPro" id="IPR036279">
    <property type="entry name" value="5-3_exonuclease_C_sf"/>
</dbReference>
<dbReference type="InterPro" id="IPR018320">
    <property type="entry name" value="DNA_polymerase_1"/>
</dbReference>
<keyword evidence="4 16" id="KW-0808">Transferase</keyword>
<dbReference type="CDD" id="cd08637">
    <property type="entry name" value="DNA_pol_A_pol_I_C"/>
    <property type="match status" value="1"/>
</dbReference>
<keyword evidence="6 16" id="KW-0235">DNA replication</keyword>
<keyword evidence="5 16" id="KW-0548">Nucleotidyltransferase</keyword>
<dbReference type="EC" id="2.7.7.7" evidence="2 15"/>
<evidence type="ECO:0000259" key="19">
    <source>
        <dbReference type="SMART" id="SM00482"/>
    </source>
</evidence>
<comment type="similarity">
    <text evidence="1 16">Belongs to the DNA polymerase type-A family.</text>
</comment>
<dbReference type="SMART" id="SM00482">
    <property type="entry name" value="POLAc"/>
    <property type="match status" value="1"/>
</dbReference>
<dbReference type="InterPro" id="IPR002562">
    <property type="entry name" value="3'-5'_exonuclease_dom"/>
</dbReference>
<evidence type="ECO:0000256" key="13">
    <source>
        <dbReference type="ARBA" id="ARBA00023204"/>
    </source>
</evidence>
<dbReference type="InterPro" id="IPR019760">
    <property type="entry name" value="DNA-dir_DNA_pol_A_CS"/>
</dbReference>
<keyword evidence="9 16" id="KW-0378">Hydrolase</keyword>
<dbReference type="InterPro" id="IPR002421">
    <property type="entry name" value="5-3_exonuclease"/>
</dbReference>
<dbReference type="NCBIfam" id="NF004397">
    <property type="entry name" value="PRK05755.1"/>
    <property type="match status" value="1"/>
</dbReference>
<dbReference type="InterPro" id="IPR036397">
    <property type="entry name" value="RNaseH_sf"/>
</dbReference>
<evidence type="ECO:0000313" key="21">
    <source>
        <dbReference type="Proteomes" id="UP000176846"/>
    </source>
</evidence>
<dbReference type="InterPro" id="IPR008918">
    <property type="entry name" value="HhH2"/>
</dbReference>
<accession>A0A1F7UWF7</accession>
<evidence type="ECO:0000256" key="7">
    <source>
        <dbReference type="ARBA" id="ARBA00022722"/>
    </source>
</evidence>
<evidence type="ECO:0000256" key="2">
    <source>
        <dbReference type="ARBA" id="ARBA00012417"/>
    </source>
</evidence>
<dbReference type="InterPro" id="IPR001098">
    <property type="entry name" value="DNA-dir_DNA_pol_A_palm_dom"/>
</dbReference>
<dbReference type="AlphaFoldDB" id="A0A1F7UWF7"/>
<comment type="caution">
    <text evidence="20">The sequence shown here is derived from an EMBL/GenBank/DDBJ whole genome shotgun (WGS) entry which is preliminary data.</text>
</comment>
<sequence>MSSQDRLVVIDGNALVHRAWHALPPLATKSGKIVNAVYGFLLVFLKVLKDLKPTHCVVTFDLPGPTFRHEQFAEYKATRIKQPDELYAQIPILKEVLQAFHVPVVEAEGFEADDVIGTISEVASKAALPTIIVTGDLDTLQLVDDHTRVYTLKKGLTDTIVYDAAAVKERYGLNPEELVEYRALRGDPSDNIPGVKGIGEKTAVALIKEYGTVAQLYESLEKIKTIKPPLTPRLKDILLEHKKEAMMSRELSEIVRDVPISFSLDDFRRQEPNEEKVVKLFQELEFKSLLNKIPAAKQTTEAVAKGNSSIDENYVLVNDNEAFQLFLAKLKRQKVFVIDTETTGLNPFAADLLGVSFSWRAHEAYYVVTDGHSDFLQSLKPLLEDEKIMKWGHNLKYDIEVLSRAGIKIKGAAGDTMIASYLLNPGSRAHALDTLAFTELGHRMIPITSLIGDKKPPKQMREVPVKDLADYSCEDADYTWRLKEKFEPELQAVRLVKLFCDIEMPLVPMLAAMEENGIKLNVKVLAKIKKSVAKRLVLLEKHIYKLAGVEFNVASPKQLKEVLFEKLNIPSEGIGKKKTGLSTAAMELEKLKGVHPIIELIIEHRELSKLISTYLDALPVLIDPLTNRLHTSFNQTVTATGRLSSSDPNLQNIPIRTELGQQVRRAFVAEKGKELLSADYSQIELRIVASLSGDKAMLDIFRRHEDIHTATAAAIHNVPLSKVTKEMRYAAKEINFGVMYGMGAWGLSARTGLSREEAQEFIAKYFQTFSGLKEYLEQTKAIAKSMGYVETLFGRRRYLPEIKSGVAQVRAAAERMAVNMPIQGTAADLMKLAMIRVYQGLSAISAEAKLVLQVHDELVLEVPKSDVRPVAIFVKEAMETVIKLKAPIEAHLKVGDNWGDLKAIEL</sequence>
<evidence type="ECO:0000256" key="3">
    <source>
        <dbReference type="ARBA" id="ARBA00020311"/>
    </source>
</evidence>
<dbReference type="Pfam" id="PF02739">
    <property type="entry name" value="5_3_exonuc_N"/>
    <property type="match status" value="1"/>
</dbReference>
<name>A0A1F7UWF7_9BACT</name>
<keyword evidence="8 16" id="KW-0227">DNA damage</keyword>
<proteinExistence type="inferred from homology"/>
<dbReference type="InterPro" id="IPR043502">
    <property type="entry name" value="DNA/RNA_pol_sf"/>
</dbReference>
<dbReference type="Pfam" id="PF00476">
    <property type="entry name" value="DNA_pol_A"/>
    <property type="match status" value="1"/>
</dbReference>
<dbReference type="InterPro" id="IPR012337">
    <property type="entry name" value="RNaseH-like_sf"/>
</dbReference>
<dbReference type="CDD" id="cd09859">
    <property type="entry name" value="PIN_53EXO"/>
    <property type="match status" value="1"/>
</dbReference>
<evidence type="ECO:0000256" key="14">
    <source>
        <dbReference type="ARBA" id="ARBA00049244"/>
    </source>
</evidence>
<dbReference type="PANTHER" id="PTHR10133">
    <property type="entry name" value="DNA POLYMERASE I"/>
    <property type="match status" value="1"/>
</dbReference>
<dbReference type="EMBL" id="MGEK01000015">
    <property type="protein sequence ID" value="OGL82633.1"/>
    <property type="molecule type" value="Genomic_DNA"/>
</dbReference>
<feature type="domain" description="5'-3' exonuclease" evidence="18">
    <location>
        <begin position="5"/>
        <end position="270"/>
    </location>
</feature>
<evidence type="ECO:0000256" key="15">
    <source>
        <dbReference type="NCBIfam" id="TIGR00593"/>
    </source>
</evidence>
<evidence type="ECO:0000256" key="1">
    <source>
        <dbReference type="ARBA" id="ARBA00007705"/>
    </source>
</evidence>
<dbReference type="SMART" id="SM00475">
    <property type="entry name" value="53EXOc"/>
    <property type="match status" value="1"/>
</dbReference>
<evidence type="ECO:0000259" key="17">
    <source>
        <dbReference type="SMART" id="SM00474"/>
    </source>
</evidence>
<dbReference type="Gene3D" id="3.40.50.1010">
    <property type="entry name" value="5'-nuclease"/>
    <property type="match status" value="1"/>
</dbReference>
<evidence type="ECO:0000256" key="9">
    <source>
        <dbReference type="ARBA" id="ARBA00022801"/>
    </source>
</evidence>
<gene>
    <name evidence="16" type="primary">polA</name>
    <name evidence="20" type="ORF">A2936_04850</name>
</gene>
<dbReference type="SUPFAM" id="SSF56672">
    <property type="entry name" value="DNA/RNA polymerases"/>
    <property type="match status" value="1"/>
</dbReference>
<dbReference type="GO" id="GO:0008408">
    <property type="term" value="F:3'-5' exonuclease activity"/>
    <property type="evidence" value="ECO:0007669"/>
    <property type="project" value="UniProtKB-UniRule"/>
</dbReference>
<dbReference type="SUPFAM" id="SSF88723">
    <property type="entry name" value="PIN domain-like"/>
    <property type="match status" value="1"/>
</dbReference>
<dbReference type="SMART" id="SM00474">
    <property type="entry name" value="35EXOc"/>
    <property type="match status" value="1"/>
</dbReference>
<dbReference type="InterPro" id="IPR002298">
    <property type="entry name" value="DNA_polymerase_A"/>
</dbReference>
<dbReference type="FunFam" id="1.10.150.20:FF:000003">
    <property type="entry name" value="DNA polymerase I"/>
    <property type="match status" value="1"/>
</dbReference>
<dbReference type="InterPro" id="IPR020046">
    <property type="entry name" value="5-3_exonucl_a-hlix_arch_N"/>
</dbReference>
<dbReference type="InterPro" id="IPR029060">
    <property type="entry name" value="PIN-like_dom_sf"/>
</dbReference>
<keyword evidence="10 16" id="KW-0269">Exonuclease</keyword>
<dbReference type="Gene3D" id="1.10.150.20">
    <property type="entry name" value="5' to 3' exonuclease, C-terminal subdomain"/>
    <property type="match status" value="2"/>
</dbReference>
<comment type="catalytic activity">
    <reaction evidence="14 16">
        <text>DNA(n) + a 2'-deoxyribonucleoside 5'-triphosphate = DNA(n+1) + diphosphate</text>
        <dbReference type="Rhea" id="RHEA:22508"/>
        <dbReference type="Rhea" id="RHEA-COMP:17339"/>
        <dbReference type="Rhea" id="RHEA-COMP:17340"/>
        <dbReference type="ChEBI" id="CHEBI:33019"/>
        <dbReference type="ChEBI" id="CHEBI:61560"/>
        <dbReference type="ChEBI" id="CHEBI:173112"/>
        <dbReference type="EC" id="2.7.7.7"/>
    </reaction>
</comment>
<dbReference type="FunFam" id="1.20.1060.10:FF:000001">
    <property type="entry name" value="DNA polymerase I"/>
    <property type="match status" value="1"/>
</dbReference>
<dbReference type="Gene3D" id="1.20.1060.10">
    <property type="entry name" value="Taq DNA Polymerase, Chain T, domain 4"/>
    <property type="match status" value="1"/>
</dbReference>
<keyword evidence="12 16" id="KW-0238">DNA-binding</keyword>
<dbReference type="GO" id="GO:0006302">
    <property type="term" value="P:double-strand break repair"/>
    <property type="evidence" value="ECO:0007669"/>
    <property type="project" value="TreeGrafter"/>
</dbReference>
<dbReference type="GO" id="GO:0006261">
    <property type="term" value="P:DNA-templated DNA replication"/>
    <property type="evidence" value="ECO:0007669"/>
    <property type="project" value="UniProtKB-UniRule"/>
</dbReference>
<evidence type="ECO:0000256" key="8">
    <source>
        <dbReference type="ARBA" id="ARBA00022763"/>
    </source>
</evidence>
<feature type="domain" description="DNA-directed DNA polymerase family A palm" evidence="19">
    <location>
        <begin position="660"/>
        <end position="866"/>
    </location>
</feature>
<evidence type="ECO:0000313" key="20">
    <source>
        <dbReference type="EMBL" id="OGL82633.1"/>
    </source>
</evidence>
<protein>
    <recommendedName>
        <fullName evidence="3 15">DNA polymerase I</fullName>
        <ecNumber evidence="2 15">2.7.7.7</ecNumber>
    </recommendedName>
</protein>
<dbReference type="Proteomes" id="UP000176846">
    <property type="component" value="Unassembled WGS sequence"/>
</dbReference>
<evidence type="ECO:0000256" key="10">
    <source>
        <dbReference type="ARBA" id="ARBA00022839"/>
    </source>
</evidence>
<keyword evidence="7" id="KW-0540">Nuclease</keyword>
<dbReference type="SMART" id="SM00279">
    <property type="entry name" value="HhH2"/>
    <property type="match status" value="1"/>
</dbReference>
<dbReference type="Pfam" id="PF01367">
    <property type="entry name" value="5_3_exonuc"/>
    <property type="match status" value="1"/>
</dbReference>
<dbReference type="GO" id="GO:0003887">
    <property type="term" value="F:DNA-directed DNA polymerase activity"/>
    <property type="evidence" value="ECO:0007669"/>
    <property type="project" value="UniProtKB-UniRule"/>
</dbReference>
<evidence type="ECO:0000256" key="12">
    <source>
        <dbReference type="ARBA" id="ARBA00023125"/>
    </source>
</evidence>
<dbReference type="CDD" id="cd09898">
    <property type="entry name" value="H3TH_53EXO"/>
    <property type="match status" value="1"/>
</dbReference>
<comment type="function">
    <text evidence="16">In addition to polymerase activity, this DNA polymerase exhibits 3'-5' and 5'-3' exonuclease activity.</text>
</comment>
<keyword evidence="13 16" id="KW-0234">DNA repair</keyword>
<dbReference type="PANTHER" id="PTHR10133:SF27">
    <property type="entry name" value="DNA POLYMERASE NU"/>
    <property type="match status" value="1"/>
</dbReference>
<dbReference type="CDD" id="cd06139">
    <property type="entry name" value="DNA_polA_I_Ecoli_like_exo"/>
    <property type="match status" value="1"/>
</dbReference>
<dbReference type="PROSITE" id="PS00447">
    <property type="entry name" value="DNA_POLYMERASE_A"/>
    <property type="match status" value="1"/>
</dbReference>
<evidence type="ECO:0000256" key="5">
    <source>
        <dbReference type="ARBA" id="ARBA00022695"/>
    </source>
</evidence>
<dbReference type="GO" id="GO:0008409">
    <property type="term" value="F:5'-3' exonuclease activity"/>
    <property type="evidence" value="ECO:0007669"/>
    <property type="project" value="UniProtKB-UniRule"/>
</dbReference>
<dbReference type="Gene3D" id="3.30.70.370">
    <property type="match status" value="1"/>
</dbReference>
<evidence type="ECO:0000256" key="4">
    <source>
        <dbReference type="ARBA" id="ARBA00022679"/>
    </source>
</evidence>
<organism evidence="20 21">
    <name type="scientific">Candidatus Uhrbacteria bacterium RIFCSPLOWO2_01_FULL_47_25</name>
    <dbReference type="NCBI Taxonomy" id="1802402"/>
    <lineage>
        <taxon>Bacteria</taxon>
        <taxon>Candidatus Uhriibacteriota</taxon>
    </lineage>
</organism>
<dbReference type="InterPro" id="IPR020045">
    <property type="entry name" value="DNA_polI_H3TH"/>
</dbReference>
<evidence type="ECO:0000259" key="18">
    <source>
        <dbReference type="SMART" id="SM00475"/>
    </source>
</evidence>
<dbReference type="FunFam" id="3.40.50.1010:FF:000001">
    <property type="entry name" value="DNA polymerase I"/>
    <property type="match status" value="1"/>
</dbReference>
<dbReference type="FunFam" id="1.10.150.20:FF:000002">
    <property type="entry name" value="DNA polymerase I"/>
    <property type="match status" value="1"/>
</dbReference>
<evidence type="ECO:0000256" key="6">
    <source>
        <dbReference type="ARBA" id="ARBA00022705"/>
    </source>
</evidence>
<keyword evidence="11 16" id="KW-0239">DNA-directed DNA polymerase</keyword>
<feature type="domain" description="3'-5' exonuclease" evidence="17">
    <location>
        <begin position="314"/>
        <end position="491"/>
    </location>
</feature>
<evidence type="ECO:0000256" key="16">
    <source>
        <dbReference type="RuleBase" id="RU004460"/>
    </source>
</evidence>
<dbReference type="GO" id="GO:0003677">
    <property type="term" value="F:DNA binding"/>
    <property type="evidence" value="ECO:0007669"/>
    <property type="project" value="UniProtKB-UniRule"/>
</dbReference>
<reference evidence="20 21" key="1">
    <citation type="journal article" date="2016" name="Nat. Commun.">
        <title>Thousands of microbial genomes shed light on interconnected biogeochemical processes in an aquifer system.</title>
        <authorList>
            <person name="Anantharaman K."/>
            <person name="Brown C.T."/>
            <person name="Hug L.A."/>
            <person name="Sharon I."/>
            <person name="Castelle C.J."/>
            <person name="Probst A.J."/>
            <person name="Thomas B.C."/>
            <person name="Singh A."/>
            <person name="Wilkins M.J."/>
            <person name="Karaoz U."/>
            <person name="Brodie E.L."/>
            <person name="Williams K.H."/>
            <person name="Hubbard S.S."/>
            <person name="Banfield J.F."/>
        </authorList>
    </citation>
    <scope>NUCLEOTIDE SEQUENCE [LARGE SCALE GENOMIC DNA]</scope>
</reference>
<dbReference type="PRINTS" id="PR00868">
    <property type="entry name" value="DNAPOLI"/>
</dbReference>
<dbReference type="Gene3D" id="3.30.420.10">
    <property type="entry name" value="Ribonuclease H-like superfamily/Ribonuclease H"/>
    <property type="match status" value="1"/>
</dbReference>
<dbReference type="NCBIfam" id="TIGR00593">
    <property type="entry name" value="pola"/>
    <property type="match status" value="1"/>
</dbReference>
<dbReference type="SUPFAM" id="SSF53098">
    <property type="entry name" value="Ribonuclease H-like"/>
    <property type="match status" value="1"/>
</dbReference>
<evidence type="ECO:0000256" key="11">
    <source>
        <dbReference type="ARBA" id="ARBA00022932"/>
    </source>
</evidence>
<dbReference type="SUPFAM" id="SSF47807">
    <property type="entry name" value="5' to 3' exonuclease, C-terminal subdomain"/>
    <property type="match status" value="1"/>
</dbReference>